<dbReference type="InterPro" id="IPR002364">
    <property type="entry name" value="Quin_OxRdtase/zeta-crystal_CS"/>
</dbReference>
<dbReference type="GO" id="GO:0016491">
    <property type="term" value="F:oxidoreductase activity"/>
    <property type="evidence" value="ECO:0007669"/>
    <property type="project" value="UniProtKB-KW"/>
</dbReference>
<dbReference type="CDD" id="cd08252">
    <property type="entry name" value="AL_MDR"/>
    <property type="match status" value="1"/>
</dbReference>
<keyword evidence="9" id="KW-1185">Reference proteome</keyword>
<dbReference type="Pfam" id="PF13602">
    <property type="entry name" value="ADH_zinc_N_2"/>
    <property type="match status" value="1"/>
</dbReference>
<gene>
    <name evidence="8" type="ORF">NSJP_3689</name>
</gene>
<dbReference type="SUPFAM" id="SSF50129">
    <property type="entry name" value="GroES-like"/>
    <property type="match status" value="1"/>
</dbReference>
<organism evidence="8 9">
    <name type="scientific">Nitrospira japonica</name>
    <dbReference type="NCBI Taxonomy" id="1325564"/>
    <lineage>
        <taxon>Bacteria</taxon>
        <taxon>Pseudomonadati</taxon>
        <taxon>Nitrospirota</taxon>
        <taxon>Nitrospiria</taxon>
        <taxon>Nitrospirales</taxon>
        <taxon>Nitrospiraceae</taxon>
        <taxon>Nitrospira</taxon>
    </lineage>
</organism>
<keyword evidence="3" id="KW-0963">Cytoplasm</keyword>
<dbReference type="PANTHER" id="PTHR44154:SF1">
    <property type="entry name" value="QUINONE OXIDOREDUCTASE"/>
    <property type="match status" value="1"/>
</dbReference>
<keyword evidence="4" id="KW-0521">NADP</keyword>
<dbReference type="SUPFAM" id="SSF51735">
    <property type="entry name" value="NAD(P)-binding Rossmann-fold domains"/>
    <property type="match status" value="1"/>
</dbReference>
<dbReference type="GO" id="GO:0005737">
    <property type="term" value="C:cytoplasm"/>
    <property type="evidence" value="ECO:0007669"/>
    <property type="project" value="UniProtKB-SubCell"/>
</dbReference>
<dbReference type="InterPro" id="IPR051603">
    <property type="entry name" value="Zinc-ADH_QOR/CCCR"/>
</dbReference>
<dbReference type="GO" id="GO:0008270">
    <property type="term" value="F:zinc ion binding"/>
    <property type="evidence" value="ECO:0007669"/>
    <property type="project" value="InterPro"/>
</dbReference>
<keyword evidence="5" id="KW-0694">RNA-binding</keyword>
<dbReference type="AlphaFoldDB" id="A0A1W1IA24"/>
<reference evidence="8 9" key="1">
    <citation type="submission" date="2017-03" db="EMBL/GenBank/DDBJ databases">
        <authorList>
            <person name="Afonso C.L."/>
            <person name="Miller P.J."/>
            <person name="Scott M.A."/>
            <person name="Spackman E."/>
            <person name="Goraichik I."/>
            <person name="Dimitrov K.M."/>
            <person name="Suarez D.L."/>
            <person name="Swayne D.E."/>
        </authorList>
    </citation>
    <scope>NUCLEOTIDE SEQUENCE [LARGE SCALE GENOMIC DNA]</scope>
    <source>
        <strain evidence="8">Genome sequencing of Nitrospira japonica strain NJ11</strain>
    </source>
</reference>
<dbReference type="GO" id="GO:0003723">
    <property type="term" value="F:RNA binding"/>
    <property type="evidence" value="ECO:0007669"/>
    <property type="project" value="UniProtKB-KW"/>
</dbReference>
<accession>A0A1W1IA24</accession>
<dbReference type="PANTHER" id="PTHR44154">
    <property type="entry name" value="QUINONE OXIDOREDUCTASE"/>
    <property type="match status" value="1"/>
</dbReference>
<evidence type="ECO:0000313" key="8">
    <source>
        <dbReference type="EMBL" id="SLM49856.1"/>
    </source>
</evidence>
<evidence type="ECO:0000256" key="5">
    <source>
        <dbReference type="ARBA" id="ARBA00022884"/>
    </source>
</evidence>
<dbReference type="SMART" id="SM00829">
    <property type="entry name" value="PKS_ER"/>
    <property type="match status" value="1"/>
</dbReference>
<dbReference type="RefSeq" id="WP_080888026.1">
    <property type="nucleotide sequence ID" value="NZ_LT828648.1"/>
</dbReference>
<dbReference type="Proteomes" id="UP000192042">
    <property type="component" value="Chromosome I"/>
</dbReference>
<dbReference type="InterPro" id="IPR013154">
    <property type="entry name" value="ADH-like_N"/>
</dbReference>
<proteinExistence type="inferred from homology"/>
<dbReference type="InterPro" id="IPR014182">
    <property type="entry name" value="ADH_Zn_typ-1"/>
</dbReference>
<evidence type="ECO:0000313" key="9">
    <source>
        <dbReference type="Proteomes" id="UP000192042"/>
    </source>
</evidence>
<dbReference type="InterPro" id="IPR036291">
    <property type="entry name" value="NAD(P)-bd_dom_sf"/>
</dbReference>
<dbReference type="EMBL" id="LT828648">
    <property type="protein sequence ID" value="SLM49856.1"/>
    <property type="molecule type" value="Genomic_DNA"/>
</dbReference>
<evidence type="ECO:0000259" key="7">
    <source>
        <dbReference type="SMART" id="SM00829"/>
    </source>
</evidence>
<name>A0A1W1IA24_9BACT</name>
<keyword evidence="6" id="KW-0862">Zinc</keyword>
<protein>
    <recommendedName>
        <fullName evidence="6">Zinc-type alcohol dehydrogenase-like protein</fullName>
    </recommendedName>
</protein>
<dbReference type="Gene3D" id="3.40.50.720">
    <property type="entry name" value="NAD(P)-binding Rossmann-like Domain"/>
    <property type="match status" value="1"/>
</dbReference>
<evidence type="ECO:0000256" key="4">
    <source>
        <dbReference type="ARBA" id="ARBA00022857"/>
    </source>
</evidence>
<dbReference type="KEGG" id="nja:NSJP_3689"/>
<feature type="domain" description="Enoyl reductase (ER)" evidence="7">
    <location>
        <begin position="13"/>
        <end position="334"/>
    </location>
</feature>
<dbReference type="Gene3D" id="3.90.180.10">
    <property type="entry name" value="Medium-chain alcohol dehydrogenases, catalytic domain"/>
    <property type="match status" value="1"/>
</dbReference>
<comment type="subunit">
    <text evidence="2">Homotetramer.</text>
</comment>
<dbReference type="NCBIfam" id="TIGR02817">
    <property type="entry name" value="adh_fam_1"/>
    <property type="match status" value="1"/>
</dbReference>
<dbReference type="PROSITE" id="PS01162">
    <property type="entry name" value="QOR_ZETA_CRYSTAL"/>
    <property type="match status" value="1"/>
</dbReference>
<evidence type="ECO:0000256" key="2">
    <source>
        <dbReference type="ARBA" id="ARBA00011881"/>
    </source>
</evidence>
<dbReference type="STRING" id="1325564.NSJP_3689"/>
<dbReference type="Pfam" id="PF08240">
    <property type="entry name" value="ADH_N"/>
    <property type="match status" value="1"/>
</dbReference>
<evidence type="ECO:0000256" key="3">
    <source>
        <dbReference type="ARBA" id="ARBA00022490"/>
    </source>
</evidence>
<keyword evidence="6" id="KW-0560">Oxidoreductase</keyword>
<comment type="similarity">
    <text evidence="6">Belongs to the zinc-containing alcohol dehydrogenase family. Quinone oxidoreductase subfamily.</text>
</comment>
<evidence type="ECO:0000256" key="1">
    <source>
        <dbReference type="ARBA" id="ARBA00004496"/>
    </source>
</evidence>
<dbReference type="OrthoDB" id="9785812at2"/>
<keyword evidence="6" id="KW-0479">Metal-binding</keyword>
<dbReference type="InterPro" id="IPR020843">
    <property type="entry name" value="ER"/>
</dbReference>
<sequence>MKAVGYRQSLPISDPSSLLDVELPDPRPEGRDLLVSVKAVSVNPVDTKVRMRYKPASGETKVLGWDASGVVLEAGPHATLFKAGDEIWYAGSIARPGTNSALHLVDERIVGRKPVSLDHARAAAMPLTAITAWELLFERFNIQPGKHHTGDSLLVVGAAGGVGSILVQLARHLTGLTIIGTASRDETAQWVRQLGAHHVIDHSKPLSAELRRAGLAPPTHVAGLTHTGEHYPEIVEALAPQGHLALIDDPDSINIDLMKRKSLSLHWEFMFTRSFFGTHDMIAQHRLLCEIADLVDGGAVRTTFGQHFGTINADNLKRAHTLIESGKAKGKIVLEGF</sequence>
<dbReference type="InterPro" id="IPR011032">
    <property type="entry name" value="GroES-like_sf"/>
</dbReference>
<comment type="subcellular location">
    <subcellularLocation>
        <location evidence="1">Cytoplasm</location>
    </subcellularLocation>
</comment>
<evidence type="ECO:0000256" key="6">
    <source>
        <dbReference type="RuleBase" id="RU364000"/>
    </source>
</evidence>